<reference evidence="2 3" key="1">
    <citation type="submission" date="2018-11" db="EMBL/GenBank/DDBJ databases">
        <title>Sequencing the genomes of 1000 actinobacteria strains.</title>
        <authorList>
            <person name="Klenk H.-P."/>
        </authorList>
    </citation>
    <scope>NUCLEOTIDE SEQUENCE [LARGE SCALE GENOMIC DNA]</scope>
    <source>
        <strain evidence="2 3">DSM 12652</strain>
    </source>
</reference>
<proteinExistence type="predicted"/>
<name>A0A3N2CYG8_9ACTN</name>
<dbReference type="EMBL" id="RKHO01000001">
    <property type="protein sequence ID" value="ROR92595.1"/>
    <property type="molecule type" value="Genomic_DNA"/>
</dbReference>
<dbReference type="GO" id="GO:0005524">
    <property type="term" value="F:ATP binding"/>
    <property type="evidence" value="ECO:0007669"/>
    <property type="project" value="UniProtKB-KW"/>
</dbReference>
<sequence length="1138" mass="126944">MANFDFIKAEWPQTYADCARAEGYLASDPRTACIYARRAAEQLVGLIYDVDALPVPYKDDLSARINEAAFRNKVGSGIGAKLNLIRKLGNRAVHYVQPIPPRAAVDVLRELHHVVVWTAFRYSTDPAAVPTGTVFDPTVAGSNAPLTRAEVAALAKKFHDQDEAHAKALKERDELSAAKDAEITELRAEIKAVQAANTLTDTHDYSEAQTRELIIDELLREAGWRLTEARDREFEVTGMPNAQGLGYVDYVLWGADGLPLAVIEAKRTTKDPGIGQQQAKLYADCLETMTGRRPVILYTNGYETWLWDDAAGYPPRKVEGFFAGDELELMVARRNTRLTLADTVIDKTIVERHYQHRAIRTIGEALSARQRDALLVMATGSGKTRVVIALVDQLMRAGWVKRVLFLADRTALVNQAAGAFKAHLPNVTTVNLVTEKSADGRVYVSTYPTMMNLINVTDGGARMFGPGYFDLVVIDEAHRSVYQKYKAIFGWFDSLLVGLTATPKNEVDRNTYTLFNLEDGVPTDAYSLDEAVAEGYLVPPVGVSVPLKFMRQGIRYDELSEQEKDDWDRAEWNEEGEVPDEVAAAELNQFLFNADTVDKVLATLMTDGLKVAGGDRLGKTIVFAKNQKHAEFIRERFDLNYPEHAGHFARVITHGVTYAQSLIDDFSVKDKAPHIAISVDMLDTGIDVPEVLNLVFFKPVRAKSKFWQMIGRGTRLCPDLFGPGDDKKNFYVFDFCQNLEYFGQDLPGTEGSLQKSLGERLFETRLGLVAALDQDAPTEPGEDPAVGEGERSERGLRVDVAWSLHQVVAGMNTDNFLVRPARQWVETYSEWEAWQQMPPEKAGDVARHLAGLPSTERDDDEDAKRFDLILLRLQLARLESDAVLFERLRKQVQDIATALLGQTAIPSVKAQEVLLESLSEDDWWVDVTLPMLELARRRVRALVRFVDKTKRAVVYSNFADELGEGTIVELPGVTPGTNWERFRAKARAYLRDHEDHLALQRLRRNLQLTPDDLTALEAMLLESGAGTEADLAKAREDAHGLGLFVRSLVGLDRAAATQAFDRYLTDTTFTANQLRFVNLIVEHLTANGVMEVARLYESPFTDSAPHGPDSIFNEEQVDDIVTILSEVRDRALPDVTVA</sequence>
<dbReference type="Pfam" id="PF04851">
    <property type="entry name" value="ResIII"/>
    <property type="match status" value="1"/>
</dbReference>
<organism evidence="2 3">
    <name type="scientific">Nocardioides aurantiacus</name>
    <dbReference type="NCBI Taxonomy" id="86796"/>
    <lineage>
        <taxon>Bacteria</taxon>
        <taxon>Bacillati</taxon>
        <taxon>Actinomycetota</taxon>
        <taxon>Actinomycetes</taxon>
        <taxon>Propionibacteriales</taxon>
        <taxon>Nocardioidaceae</taxon>
        <taxon>Nocardioides</taxon>
    </lineage>
</organism>
<dbReference type="Pfam" id="PF08463">
    <property type="entry name" value="EcoEI_R_C"/>
    <property type="match status" value="1"/>
</dbReference>
<dbReference type="InterPro" id="IPR014001">
    <property type="entry name" value="Helicase_ATP-bd"/>
</dbReference>
<dbReference type="RefSeq" id="WP_123392253.1">
    <property type="nucleotide sequence ID" value="NZ_RKHO01000001.1"/>
</dbReference>
<dbReference type="SMART" id="SM00487">
    <property type="entry name" value="DEXDc"/>
    <property type="match status" value="1"/>
</dbReference>
<dbReference type="GO" id="GO:0009307">
    <property type="term" value="P:DNA restriction-modification system"/>
    <property type="evidence" value="ECO:0007669"/>
    <property type="project" value="UniProtKB-KW"/>
</dbReference>
<dbReference type="InterPro" id="IPR006935">
    <property type="entry name" value="Helicase/UvrB_N"/>
</dbReference>
<dbReference type="PANTHER" id="PTHR47396:SF1">
    <property type="entry name" value="ATP-DEPENDENT HELICASE IRC3-RELATED"/>
    <property type="match status" value="1"/>
</dbReference>
<feature type="domain" description="Helicase ATP-binding" evidence="1">
    <location>
        <begin position="364"/>
        <end position="521"/>
    </location>
</feature>
<dbReference type="SUPFAM" id="SSF52540">
    <property type="entry name" value="P-loop containing nucleoside triphosphate hydrolases"/>
    <property type="match status" value="2"/>
</dbReference>
<evidence type="ECO:0000313" key="3">
    <source>
        <dbReference type="Proteomes" id="UP000281738"/>
    </source>
</evidence>
<dbReference type="CDD" id="cd18799">
    <property type="entry name" value="SF2_C_EcoAI-like"/>
    <property type="match status" value="1"/>
</dbReference>
<protein>
    <submittedName>
        <fullName evidence="2">Type I restriction enzyme R subunit</fullName>
    </submittedName>
</protein>
<dbReference type="InterPro" id="IPR001650">
    <property type="entry name" value="Helicase_C-like"/>
</dbReference>
<keyword evidence="3" id="KW-1185">Reference proteome</keyword>
<evidence type="ECO:0000259" key="1">
    <source>
        <dbReference type="PROSITE" id="PS51192"/>
    </source>
</evidence>
<dbReference type="InterPro" id="IPR013670">
    <property type="entry name" value="EcoEI_R_C_dom"/>
</dbReference>
<dbReference type="InterPro" id="IPR025285">
    <property type="entry name" value="DUF4145"/>
</dbReference>
<dbReference type="Gene3D" id="3.90.1570.30">
    <property type="match status" value="1"/>
</dbReference>
<dbReference type="AlphaFoldDB" id="A0A3N2CYG8"/>
<dbReference type="GO" id="GO:0005829">
    <property type="term" value="C:cytosol"/>
    <property type="evidence" value="ECO:0007669"/>
    <property type="project" value="TreeGrafter"/>
</dbReference>
<evidence type="ECO:0000313" key="2">
    <source>
        <dbReference type="EMBL" id="ROR92595.1"/>
    </source>
</evidence>
<dbReference type="OrthoDB" id="9776021at2"/>
<dbReference type="InterPro" id="IPR027417">
    <property type="entry name" value="P-loop_NTPase"/>
</dbReference>
<dbReference type="PROSITE" id="PS51192">
    <property type="entry name" value="HELICASE_ATP_BIND_1"/>
    <property type="match status" value="1"/>
</dbReference>
<comment type="caution">
    <text evidence="2">The sequence shown here is derived from an EMBL/GenBank/DDBJ whole genome shotgun (WGS) entry which is preliminary data.</text>
</comment>
<dbReference type="CDD" id="cd18032">
    <property type="entry name" value="DEXHc_RE_I_III_res"/>
    <property type="match status" value="1"/>
</dbReference>
<dbReference type="GO" id="GO:0009035">
    <property type="term" value="F:type I site-specific deoxyribonuclease activity"/>
    <property type="evidence" value="ECO:0007669"/>
    <property type="project" value="UniProtKB-EC"/>
</dbReference>
<dbReference type="InterPro" id="IPR050742">
    <property type="entry name" value="Helicase_Restrict-Modif_Enz"/>
</dbReference>
<dbReference type="GO" id="GO:0003677">
    <property type="term" value="F:DNA binding"/>
    <property type="evidence" value="ECO:0007669"/>
    <property type="project" value="UniProtKB-KW"/>
</dbReference>
<dbReference type="Proteomes" id="UP000281738">
    <property type="component" value="Unassembled WGS sequence"/>
</dbReference>
<dbReference type="PANTHER" id="PTHR47396">
    <property type="entry name" value="TYPE I RESTRICTION ENZYME ECOKI R PROTEIN"/>
    <property type="match status" value="1"/>
</dbReference>
<dbReference type="Pfam" id="PF00271">
    <property type="entry name" value="Helicase_C"/>
    <property type="match status" value="1"/>
</dbReference>
<dbReference type="Pfam" id="PF13643">
    <property type="entry name" value="DUF4145"/>
    <property type="match status" value="1"/>
</dbReference>
<gene>
    <name evidence="2" type="ORF">EDD33_3487</name>
</gene>
<accession>A0A3N2CYG8</accession>
<dbReference type="Gene3D" id="3.40.50.300">
    <property type="entry name" value="P-loop containing nucleotide triphosphate hydrolases"/>
    <property type="match status" value="2"/>
</dbReference>
<dbReference type="Pfam" id="PF04313">
    <property type="entry name" value="HSDR_N"/>
    <property type="match status" value="1"/>
</dbReference>
<dbReference type="InterPro" id="IPR007409">
    <property type="entry name" value="Restrct_endonuc_type1_HsdR_N"/>
</dbReference>